<feature type="compositionally biased region" description="Pro residues" evidence="2">
    <location>
        <begin position="69"/>
        <end position="78"/>
    </location>
</feature>
<proteinExistence type="predicted"/>
<reference evidence="4 5" key="1">
    <citation type="journal article" date="2018" name="Sci. Rep.">
        <title>Genomic signatures of local adaptation to the degree of environmental predictability in rotifers.</title>
        <authorList>
            <person name="Franch-Gras L."/>
            <person name="Hahn C."/>
            <person name="Garcia-Roger E.M."/>
            <person name="Carmona M.J."/>
            <person name="Serra M."/>
            <person name="Gomez A."/>
        </authorList>
    </citation>
    <scope>NUCLEOTIDE SEQUENCE [LARGE SCALE GENOMIC DNA]</scope>
    <source>
        <strain evidence="4">HYR1</strain>
    </source>
</reference>
<dbReference type="SUPFAM" id="SSF55550">
    <property type="entry name" value="SH2 domain"/>
    <property type="match status" value="1"/>
</dbReference>
<evidence type="ECO:0000313" key="4">
    <source>
        <dbReference type="EMBL" id="RNA36225.1"/>
    </source>
</evidence>
<dbReference type="InterPro" id="IPR036860">
    <property type="entry name" value="SH2_dom_sf"/>
</dbReference>
<dbReference type="SMART" id="SM00252">
    <property type="entry name" value="SH2"/>
    <property type="match status" value="1"/>
</dbReference>
<dbReference type="PANTHER" id="PTHR15832:SF2">
    <property type="entry name" value="SH2 DOMAIN-CONTAINING PROTEIN"/>
    <property type="match status" value="1"/>
</dbReference>
<evidence type="ECO:0000256" key="2">
    <source>
        <dbReference type="SAM" id="MobiDB-lite"/>
    </source>
</evidence>
<evidence type="ECO:0000313" key="5">
    <source>
        <dbReference type="Proteomes" id="UP000276133"/>
    </source>
</evidence>
<dbReference type="PROSITE" id="PS50001">
    <property type="entry name" value="SH2"/>
    <property type="match status" value="1"/>
</dbReference>
<dbReference type="Gene3D" id="3.30.505.10">
    <property type="entry name" value="SH2 domain"/>
    <property type="match status" value="1"/>
</dbReference>
<keyword evidence="5" id="KW-1185">Reference proteome</keyword>
<dbReference type="Pfam" id="PF00017">
    <property type="entry name" value="SH2"/>
    <property type="match status" value="1"/>
</dbReference>
<dbReference type="EMBL" id="REGN01001210">
    <property type="protein sequence ID" value="RNA36225.1"/>
    <property type="molecule type" value="Genomic_DNA"/>
</dbReference>
<organism evidence="4 5">
    <name type="scientific">Brachionus plicatilis</name>
    <name type="common">Marine rotifer</name>
    <name type="synonym">Brachionus muelleri</name>
    <dbReference type="NCBI Taxonomy" id="10195"/>
    <lineage>
        <taxon>Eukaryota</taxon>
        <taxon>Metazoa</taxon>
        <taxon>Spiralia</taxon>
        <taxon>Gnathifera</taxon>
        <taxon>Rotifera</taxon>
        <taxon>Eurotatoria</taxon>
        <taxon>Monogononta</taxon>
        <taxon>Pseudotrocha</taxon>
        <taxon>Ploima</taxon>
        <taxon>Brachionidae</taxon>
        <taxon>Brachionus</taxon>
    </lineage>
</organism>
<evidence type="ECO:0000256" key="1">
    <source>
        <dbReference type="PROSITE-ProRule" id="PRU00191"/>
    </source>
</evidence>
<accession>A0A3M7SKJ6</accession>
<sequence>MLNQVNGNFLNNFLFSILKEEELVKSNQSYSLFESFTCESCLQSATAKLKVPRVRAPSPPQTKNTSNQPAPPLPSQPPPSLAKITPILISTLQSNQIVFNETKLLPPSQQASQITNCCCNCCRKNLIKSSFSAKIRSSTPEFEPYLANNSLNLSSISKTEPLIYIDSQEDQADFDMNSLLGKLKMKTCKKSENEWNNRIDHDYHHIDDSCDKQSKHLTPGDRVESFEFINLTRQEAKVVKYEPSWEDSTMLVVNSLRENLHRTMGRLSFRHKSYQLESAQRASFPPRLNNNSDDIERLLSASISDSDNKTMTDSSENSVSFSDSSVDLESASESWYQPEMPRENVLAFLVNRDIGSFVIRLSSSCKNCFALSIRVPYFANQHGVAHYLITKNKNGFKLKGVDKEFKTLKSLVTHYSVMQEILPVTLNLNDTHFDLSIDYFLHK</sequence>
<dbReference type="CDD" id="cd00173">
    <property type="entry name" value="SH2"/>
    <property type="match status" value="1"/>
</dbReference>
<dbReference type="AlphaFoldDB" id="A0A3M7SKJ6"/>
<dbReference type="Proteomes" id="UP000276133">
    <property type="component" value="Unassembled WGS sequence"/>
</dbReference>
<keyword evidence="1" id="KW-0727">SH2 domain</keyword>
<protein>
    <submittedName>
        <fullName evidence="4">Tensin-2 isoform X3</fullName>
    </submittedName>
</protein>
<dbReference type="PANTHER" id="PTHR15832">
    <property type="entry name" value="SHC (SRC HOMOLOGY DOMAIN C-TERMINAL) ADAPTOR HOMOLOG"/>
    <property type="match status" value="1"/>
</dbReference>
<gene>
    <name evidence="4" type="ORF">BpHYR1_049122</name>
</gene>
<feature type="region of interest" description="Disordered" evidence="2">
    <location>
        <begin position="52"/>
        <end position="78"/>
    </location>
</feature>
<dbReference type="InterPro" id="IPR000980">
    <property type="entry name" value="SH2"/>
</dbReference>
<feature type="domain" description="SH2" evidence="3">
    <location>
        <begin position="335"/>
        <end position="416"/>
    </location>
</feature>
<evidence type="ECO:0000259" key="3">
    <source>
        <dbReference type="PROSITE" id="PS50001"/>
    </source>
</evidence>
<dbReference type="OrthoDB" id="10013007at2759"/>
<name>A0A3M7SKJ6_BRAPC</name>
<comment type="caution">
    <text evidence="4">The sequence shown here is derived from an EMBL/GenBank/DDBJ whole genome shotgun (WGS) entry which is preliminary data.</text>
</comment>